<evidence type="ECO:0000256" key="5">
    <source>
        <dbReference type="SAM" id="Phobius"/>
    </source>
</evidence>
<dbReference type="PANTHER" id="PTHR43133:SF46">
    <property type="entry name" value="RNA POLYMERASE SIGMA-70 FACTOR ECF SUBFAMILY"/>
    <property type="match status" value="1"/>
</dbReference>
<dbReference type="InterPro" id="IPR039425">
    <property type="entry name" value="RNA_pol_sigma-70-like"/>
</dbReference>
<feature type="domain" description="RNA polymerase sigma-70 region 2" evidence="6">
    <location>
        <begin position="51"/>
        <end position="118"/>
    </location>
</feature>
<dbReference type="Gene3D" id="1.10.1740.10">
    <property type="match status" value="1"/>
</dbReference>
<keyword evidence="5" id="KW-1133">Transmembrane helix</keyword>
<dbReference type="InterPro" id="IPR013325">
    <property type="entry name" value="RNA_pol_sigma_r2"/>
</dbReference>
<protein>
    <submittedName>
        <fullName evidence="8">Sigma-70 family RNA polymerase sigma factor</fullName>
    </submittedName>
</protein>
<evidence type="ECO:0000313" key="9">
    <source>
        <dbReference type="Proteomes" id="UP001172082"/>
    </source>
</evidence>
<sequence>MRPNRNQTTLNSGSQKEFGSPVISLDVWEDKPDVEVWKSFKGGDEQAFNFLYRKYVQQLFNYGCQFSRDKEFVKDCIQDLFIYLRRQRSKLGDTSSIKAYLFKSLRRDVLRKIKKEKKRQIEPLGNYQDFEISLSPETKLIHGQLIEEKRNHLEKALAKLSVKQREAIILYYYENLGYKEIAEILEMKMVKSARKLVYRAMDTLRDEILPYRTSLINSIILLIFLQYFFS</sequence>
<evidence type="ECO:0000256" key="2">
    <source>
        <dbReference type="ARBA" id="ARBA00023015"/>
    </source>
</evidence>
<keyword evidence="5" id="KW-0812">Transmembrane</keyword>
<feature type="transmembrane region" description="Helical" evidence="5">
    <location>
        <begin position="209"/>
        <end position="229"/>
    </location>
</feature>
<dbReference type="SUPFAM" id="SSF88659">
    <property type="entry name" value="Sigma3 and sigma4 domains of RNA polymerase sigma factors"/>
    <property type="match status" value="1"/>
</dbReference>
<proteinExistence type="inferred from homology"/>
<dbReference type="InterPro" id="IPR013324">
    <property type="entry name" value="RNA_pol_sigma_r3/r4-like"/>
</dbReference>
<dbReference type="Gene3D" id="1.10.10.10">
    <property type="entry name" value="Winged helix-like DNA-binding domain superfamily/Winged helix DNA-binding domain"/>
    <property type="match status" value="1"/>
</dbReference>
<gene>
    <name evidence="8" type="ORF">QQ008_12090</name>
</gene>
<dbReference type="Pfam" id="PF08281">
    <property type="entry name" value="Sigma70_r4_2"/>
    <property type="match status" value="1"/>
</dbReference>
<dbReference type="InterPro" id="IPR036388">
    <property type="entry name" value="WH-like_DNA-bd_sf"/>
</dbReference>
<evidence type="ECO:0000259" key="6">
    <source>
        <dbReference type="Pfam" id="PF04542"/>
    </source>
</evidence>
<feature type="domain" description="RNA polymerase sigma factor 70 region 4 type 2" evidence="7">
    <location>
        <begin position="153"/>
        <end position="203"/>
    </location>
</feature>
<keyword evidence="3" id="KW-0731">Sigma factor</keyword>
<dbReference type="EMBL" id="JAUJEA010000004">
    <property type="protein sequence ID" value="MDN5202114.1"/>
    <property type="molecule type" value="Genomic_DNA"/>
</dbReference>
<evidence type="ECO:0000259" key="7">
    <source>
        <dbReference type="Pfam" id="PF08281"/>
    </source>
</evidence>
<dbReference type="PANTHER" id="PTHR43133">
    <property type="entry name" value="RNA POLYMERASE ECF-TYPE SIGMA FACTO"/>
    <property type="match status" value="1"/>
</dbReference>
<evidence type="ECO:0000256" key="1">
    <source>
        <dbReference type="ARBA" id="ARBA00010641"/>
    </source>
</evidence>
<dbReference type="CDD" id="cd06171">
    <property type="entry name" value="Sigma70_r4"/>
    <property type="match status" value="1"/>
</dbReference>
<reference evidence="8" key="1">
    <citation type="submission" date="2023-06" db="EMBL/GenBank/DDBJ databases">
        <title>Genomic of Parafulvivirga corallium.</title>
        <authorList>
            <person name="Wang G."/>
        </authorList>
    </citation>
    <scope>NUCLEOTIDE SEQUENCE</scope>
    <source>
        <strain evidence="8">BMA10</strain>
    </source>
</reference>
<dbReference type="InterPro" id="IPR014284">
    <property type="entry name" value="RNA_pol_sigma-70_dom"/>
</dbReference>
<evidence type="ECO:0000256" key="3">
    <source>
        <dbReference type="ARBA" id="ARBA00023082"/>
    </source>
</evidence>
<keyword evidence="2" id="KW-0805">Transcription regulation</keyword>
<keyword evidence="4" id="KW-0804">Transcription</keyword>
<evidence type="ECO:0000256" key="4">
    <source>
        <dbReference type="ARBA" id="ARBA00023163"/>
    </source>
</evidence>
<name>A0ABT8KN11_9BACT</name>
<keyword evidence="5" id="KW-0472">Membrane</keyword>
<dbReference type="Pfam" id="PF04542">
    <property type="entry name" value="Sigma70_r2"/>
    <property type="match status" value="1"/>
</dbReference>
<keyword evidence="9" id="KW-1185">Reference proteome</keyword>
<dbReference type="NCBIfam" id="TIGR02937">
    <property type="entry name" value="sigma70-ECF"/>
    <property type="match status" value="1"/>
</dbReference>
<dbReference type="InterPro" id="IPR013249">
    <property type="entry name" value="RNA_pol_sigma70_r4_t2"/>
</dbReference>
<dbReference type="SUPFAM" id="SSF88946">
    <property type="entry name" value="Sigma2 domain of RNA polymerase sigma factors"/>
    <property type="match status" value="1"/>
</dbReference>
<accession>A0ABT8KN11</accession>
<dbReference type="InterPro" id="IPR007627">
    <property type="entry name" value="RNA_pol_sigma70_r2"/>
</dbReference>
<organism evidence="8 9">
    <name type="scientific">Splendidivirga corallicola</name>
    <dbReference type="NCBI Taxonomy" id="3051826"/>
    <lineage>
        <taxon>Bacteria</taxon>
        <taxon>Pseudomonadati</taxon>
        <taxon>Bacteroidota</taxon>
        <taxon>Cytophagia</taxon>
        <taxon>Cytophagales</taxon>
        <taxon>Splendidivirgaceae</taxon>
        <taxon>Splendidivirga</taxon>
    </lineage>
</organism>
<comment type="caution">
    <text evidence="8">The sequence shown here is derived from an EMBL/GenBank/DDBJ whole genome shotgun (WGS) entry which is preliminary data.</text>
</comment>
<dbReference type="Proteomes" id="UP001172082">
    <property type="component" value="Unassembled WGS sequence"/>
</dbReference>
<evidence type="ECO:0000313" key="8">
    <source>
        <dbReference type="EMBL" id="MDN5202114.1"/>
    </source>
</evidence>
<comment type="similarity">
    <text evidence="1">Belongs to the sigma-70 factor family. ECF subfamily.</text>
</comment>
<dbReference type="RefSeq" id="WP_346752140.1">
    <property type="nucleotide sequence ID" value="NZ_JAUJEA010000004.1"/>
</dbReference>